<reference evidence="2 3" key="1">
    <citation type="submission" date="2015-12" db="EMBL/GenBank/DDBJ databases">
        <title>The genome of Folsomia candida.</title>
        <authorList>
            <person name="Faddeeva A."/>
            <person name="Derks M.F."/>
            <person name="Anvar Y."/>
            <person name="Smit S."/>
            <person name="Van Straalen N."/>
            <person name="Roelofs D."/>
        </authorList>
    </citation>
    <scope>NUCLEOTIDE SEQUENCE [LARGE SCALE GENOMIC DNA]</scope>
    <source>
        <strain evidence="2 3">VU population</strain>
        <tissue evidence="2">Whole body</tissue>
    </source>
</reference>
<evidence type="ECO:0000313" key="2">
    <source>
        <dbReference type="EMBL" id="OXA36523.1"/>
    </source>
</evidence>
<dbReference type="Pfam" id="PF05608">
    <property type="entry name" value="RTE1"/>
    <property type="match status" value="1"/>
</dbReference>
<protein>
    <submittedName>
        <fullName evidence="2">Protein REVERSION-TO-ETHYLENE SENSITIVITY1</fullName>
    </submittedName>
</protein>
<gene>
    <name evidence="2" type="ORF">Fcan01_28711</name>
</gene>
<sequence length="180" mass="20156">MGGTTPADPSERSEAQPIMDVKRCKYPISIVWTPIPLLTWLFPIIGHMGIAYTTGVIRDFAGHTTSPKTTWRSANLQSTGLVLSTEKVVGGGQAWDRAIYEASEEYKTRMHNLCCDNCHSHVAYALNLMRYEGSSSWNMVWLALGMVLHGRYVSFAGFIKTWLPFLIIVSIILIFTLVPF</sequence>
<dbReference type="EMBL" id="LNIX01000130">
    <property type="protein sequence ID" value="OXA36523.1"/>
    <property type="molecule type" value="Genomic_DNA"/>
</dbReference>
<evidence type="ECO:0000313" key="3">
    <source>
        <dbReference type="Proteomes" id="UP000198287"/>
    </source>
</evidence>
<dbReference type="OrthoDB" id="267284at2759"/>
<comment type="caution">
    <text evidence="2">The sequence shown here is derived from an EMBL/GenBank/DDBJ whole genome shotgun (WGS) entry which is preliminary data.</text>
</comment>
<keyword evidence="1" id="KW-0472">Membrane</keyword>
<proteinExistence type="predicted"/>
<evidence type="ECO:0000256" key="1">
    <source>
        <dbReference type="SAM" id="Phobius"/>
    </source>
</evidence>
<dbReference type="InterPro" id="IPR008496">
    <property type="entry name" value="TMEM222/RTE1"/>
</dbReference>
<name>A0A226CU89_FOLCA</name>
<dbReference type="OMA" id="WANEIHF"/>
<organism evidence="2 3">
    <name type="scientific">Folsomia candida</name>
    <name type="common">Springtail</name>
    <dbReference type="NCBI Taxonomy" id="158441"/>
    <lineage>
        <taxon>Eukaryota</taxon>
        <taxon>Metazoa</taxon>
        <taxon>Ecdysozoa</taxon>
        <taxon>Arthropoda</taxon>
        <taxon>Hexapoda</taxon>
        <taxon>Collembola</taxon>
        <taxon>Entomobryomorpha</taxon>
        <taxon>Isotomoidea</taxon>
        <taxon>Isotomidae</taxon>
        <taxon>Proisotominae</taxon>
        <taxon>Folsomia</taxon>
    </lineage>
</organism>
<dbReference type="Proteomes" id="UP000198287">
    <property type="component" value="Unassembled WGS sequence"/>
</dbReference>
<keyword evidence="1" id="KW-1133">Transmembrane helix</keyword>
<dbReference type="PANTHER" id="PTHR20921:SF0">
    <property type="entry name" value="TRANSMEMBRANE PROTEIN 222"/>
    <property type="match status" value="1"/>
</dbReference>
<accession>A0A226CU89</accession>
<dbReference type="AlphaFoldDB" id="A0A226CU89"/>
<feature type="transmembrane region" description="Helical" evidence="1">
    <location>
        <begin position="161"/>
        <end position="178"/>
    </location>
</feature>
<keyword evidence="3" id="KW-1185">Reference proteome</keyword>
<keyword evidence="1" id="KW-0812">Transmembrane</keyword>
<dbReference type="PANTHER" id="PTHR20921">
    <property type="entry name" value="TRANSMEMBRANE PROTEIN 222"/>
    <property type="match status" value="1"/>
</dbReference>